<proteinExistence type="predicted"/>
<dbReference type="Proteomes" id="UP000005408">
    <property type="component" value="Unassembled WGS sequence"/>
</dbReference>
<evidence type="ECO:0000313" key="3">
    <source>
        <dbReference type="Proteomes" id="UP000005408"/>
    </source>
</evidence>
<accession>A0A8W8IF06</accession>
<dbReference type="AlphaFoldDB" id="A0A8W8IF06"/>
<feature type="compositionally biased region" description="Basic residues" evidence="1">
    <location>
        <begin position="53"/>
        <end position="67"/>
    </location>
</feature>
<feature type="region of interest" description="Disordered" evidence="1">
    <location>
        <begin position="49"/>
        <end position="90"/>
    </location>
</feature>
<protein>
    <submittedName>
        <fullName evidence="2">Uncharacterized protein</fullName>
    </submittedName>
</protein>
<evidence type="ECO:0000313" key="2">
    <source>
        <dbReference type="EnsemblMetazoa" id="G13622.3:cds"/>
    </source>
</evidence>
<dbReference type="EnsemblMetazoa" id="G13622.3">
    <property type="protein sequence ID" value="G13622.3:cds"/>
    <property type="gene ID" value="G13622"/>
</dbReference>
<name>A0A8W8IF06_MAGGI</name>
<organism evidence="2 3">
    <name type="scientific">Magallana gigas</name>
    <name type="common">Pacific oyster</name>
    <name type="synonym">Crassostrea gigas</name>
    <dbReference type="NCBI Taxonomy" id="29159"/>
    <lineage>
        <taxon>Eukaryota</taxon>
        <taxon>Metazoa</taxon>
        <taxon>Spiralia</taxon>
        <taxon>Lophotrochozoa</taxon>
        <taxon>Mollusca</taxon>
        <taxon>Bivalvia</taxon>
        <taxon>Autobranchia</taxon>
        <taxon>Pteriomorphia</taxon>
        <taxon>Ostreida</taxon>
        <taxon>Ostreoidea</taxon>
        <taxon>Ostreidae</taxon>
        <taxon>Magallana</taxon>
    </lineage>
</organism>
<evidence type="ECO:0000256" key="1">
    <source>
        <dbReference type="SAM" id="MobiDB-lite"/>
    </source>
</evidence>
<keyword evidence="3" id="KW-1185">Reference proteome</keyword>
<sequence length="90" mass="10554">MVNSAFFYSTNYTLEDWGYICYKNHSKKKADYVPLQQMQRLQPLQRTGSVFSKTKKVNRKKGRKKKSKEVTQATEASDPDSDQTLQFDCY</sequence>
<reference evidence="2" key="1">
    <citation type="submission" date="2022-08" db="UniProtKB">
        <authorList>
            <consortium name="EnsemblMetazoa"/>
        </authorList>
    </citation>
    <scope>IDENTIFICATION</scope>
    <source>
        <strain evidence="2">05x7-T-G4-1.051#20</strain>
    </source>
</reference>